<dbReference type="EMBL" id="BTGD01000025">
    <property type="protein sequence ID" value="GMM58344.1"/>
    <property type="molecule type" value="Genomic_DNA"/>
</dbReference>
<reference evidence="1 2" key="1">
    <citation type="journal article" date="2023" name="Elife">
        <title>Identification of key yeast species and microbe-microbe interactions impacting larval growth of Drosophila in the wild.</title>
        <authorList>
            <person name="Mure A."/>
            <person name="Sugiura Y."/>
            <person name="Maeda R."/>
            <person name="Honda K."/>
            <person name="Sakurai N."/>
            <person name="Takahashi Y."/>
            <person name="Watada M."/>
            <person name="Katoh T."/>
            <person name="Gotoh A."/>
            <person name="Gotoh Y."/>
            <person name="Taniguchi I."/>
            <person name="Nakamura K."/>
            <person name="Hayashi T."/>
            <person name="Katayama T."/>
            <person name="Uemura T."/>
            <person name="Hattori Y."/>
        </authorList>
    </citation>
    <scope>NUCLEOTIDE SEQUENCE [LARGE SCALE GENOMIC DNA]</scope>
    <source>
        <strain evidence="1 2">KH-74</strain>
    </source>
</reference>
<name>A0AAV5S384_MAUHU</name>
<keyword evidence="2" id="KW-1185">Reference proteome</keyword>
<evidence type="ECO:0000313" key="1">
    <source>
        <dbReference type="EMBL" id="GMM58344.1"/>
    </source>
</evidence>
<dbReference type="Gene3D" id="2.60.270.60">
    <property type="match status" value="1"/>
</dbReference>
<protein>
    <submittedName>
        <fullName evidence="1">Atg31 protein</fullName>
    </submittedName>
</protein>
<dbReference type="InterPro" id="IPR018621">
    <property type="entry name" value="Atg31"/>
</dbReference>
<comment type="caution">
    <text evidence="1">The sequence shown here is derived from an EMBL/GenBank/DDBJ whole genome shotgun (WGS) entry which is preliminary data.</text>
</comment>
<gene>
    <name evidence="1" type="ORF">DAKH74_049610</name>
</gene>
<sequence>MEPIIVTVYDKNIASDQTVLQKAIEDENRNDSLNPALIENASFPTNIKYIFEDSTNTTNDTEFEIPQDDYIENVIVVNLDSSYNLEHVELVSDNFELLSFRKDTTEEEQKRNTSIPETSFNQNIAVPDQLCVDLKVLSKFKSNEEFENLPLDKLIRLYNIQNEQMRQISNSI</sequence>
<accession>A0AAV5S384</accession>
<dbReference type="Proteomes" id="UP001377567">
    <property type="component" value="Unassembled WGS sequence"/>
</dbReference>
<evidence type="ECO:0000313" key="2">
    <source>
        <dbReference type="Proteomes" id="UP001377567"/>
    </source>
</evidence>
<organism evidence="1 2">
    <name type="scientific">Maudiozyma humilis</name>
    <name type="common">Sour dough yeast</name>
    <name type="synonym">Kazachstania humilis</name>
    <dbReference type="NCBI Taxonomy" id="51915"/>
    <lineage>
        <taxon>Eukaryota</taxon>
        <taxon>Fungi</taxon>
        <taxon>Dikarya</taxon>
        <taxon>Ascomycota</taxon>
        <taxon>Saccharomycotina</taxon>
        <taxon>Saccharomycetes</taxon>
        <taxon>Saccharomycetales</taxon>
        <taxon>Saccharomycetaceae</taxon>
        <taxon>Maudiozyma</taxon>
    </lineage>
</organism>
<dbReference type="Pfam" id="PF09795">
    <property type="entry name" value="ATG31"/>
    <property type="match status" value="1"/>
</dbReference>
<dbReference type="AlphaFoldDB" id="A0AAV5S384"/>
<dbReference type="GO" id="GO:0000407">
    <property type="term" value="C:phagophore assembly site"/>
    <property type="evidence" value="ECO:0007669"/>
    <property type="project" value="InterPro"/>
</dbReference>
<proteinExistence type="predicted"/>
<dbReference type="GO" id="GO:0006914">
    <property type="term" value="P:autophagy"/>
    <property type="evidence" value="ECO:0007669"/>
    <property type="project" value="InterPro"/>
</dbReference>